<organism evidence="2 3">
    <name type="scientific">Faecalibacterium butyricigenerans</name>
    <dbReference type="NCBI Taxonomy" id="1851427"/>
    <lineage>
        <taxon>Bacteria</taxon>
        <taxon>Bacillati</taxon>
        <taxon>Bacillota</taxon>
        <taxon>Clostridia</taxon>
        <taxon>Eubacteriales</taxon>
        <taxon>Oscillospiraceae</taxon>
        <taxon>Faecalibacterium</taxon>
    </lineage>
</organism>
<dbReference type="EMBL" id="JAJEQL010000012">
    <property type="protein sequence ID" value="MCC2199406.1"/>
    <property type="molecule type" value="Genomic_DNA"/>
</dbReference>
<protein>
    <recommendedName>
        <fullName evidence="1">DUF6870 domain-containing protein</fullName>
    </recommendedName>
</protein>
<name>A0ABS8FAG2_9FIRM</name>
<dbReference type="Proteomes" id="UP001430637">
    <property type="component" value="Unassembled WGS sequence"/>
</dbReference>
<comment type="caution">
    <text evidence="2">The sequence shown here is derived from an EMBL/GenBank/DDBJ whole genome shotgun (WGS) entry which is preliminary data.</text>
</comment>
<proteinExistence type="predicted"/>
<dbReference type="RefSeq" id="WP_227620953.1">
    <property type="nucleotide sequence ID" value="NZ_JAJEQL010000012.1"/>
</dbReference>
<keyword evidence="3" id="KW-1185">Reference proteome</keyword>
<sequence>MTETTARTYHTVESLRQMAQTNLRNVNREELVDINEVEIRKDLSQRERMVDFISQIKNPYCYLDKGMVVKISFAGENRLEDTLKKCARTHRR</sequence>
<accession>A0ABS8FAG2</accession>
<evidence type="ECO:0000313" key="3">
    <source>
        <dbReference type="Proteomes" id="UP001430637"/>
    </source>
</evidence>
<evidence type="ECO:0000259" key="1">
    <source>
        <dbReference type="Pfam" id="PF21757"/>
    </source>
</evidence>
<dbReference type="InterPro" id="IPR049222">
    <property type="entry name" value="DUF6870"/>
</dbReference>
<gene>
    <name evidence="2" type="ORF">LKD23_06495</name>
</gene>
<feature type="domain" description="DUF6870" evidence="1">
    <location>
        <begin position="18"/>
        <end position="86"/>
    </location>
</feature>
<evidence type="ECO:0000313" key="2">
    <source>
        <dbReference type="EMBL" id="MCC2199406.1"/>
    </source>
</evidence>
<dbReference type="Pfam" id="PF21757">
    <property type="entry name" value="DUF6870"/>
    <property type="match status" value="1"/>
</dbReference>
<reference evidence="2" key="1">
    <citation type="submission" date="2021-10" db="EMBL/GenBank/DDBJ databases">
        <title>Anaerobic single-cell dispensing facilitates the cultivation of human gut bacteria.</title>
        <authorList>
            <person name="Afrizal A."/>
        </authorList>
    </citation>
    <scope>NUCLEOTIDE SEQUENCE</scope>
    <source>
        <strain evidence="2">CLA-AA-H233</strain>
    </source>
</reference>